<evidence type="ECO:0000256" key="2">
    <source>
        <dbReference type="SAM" id="SignalP"/>
    </source>
</evidence>
<sequence>MKKFIIRYLLCVSLVLSSLSFQNHFNIYNFNTSNVKETIAYLSHDDLKGRLAGTLENQITEKFIKDKFIKNNLIPFDDSFLQSFSIKYPKVLEGDPSLLVMDSNNNIIEKFNYGVEYKEDFINFKVNEATFDKNHIKNSSNEALVIKTDNASIVFYATDTDDLNFRSSFMIYSPFDLYIKMKMEELKRLNDFLNMGNSIYVYIPYEISQANVNNVMGYIKGADSKKSPIILSCHFDHVGQDILGNVYNGALDNASGTAFLLEMVSYIQKLGKADRDILFVAFNAEEFGCIGSNEFLNKYKDKISESKLYNFDMIGSLKGVPLCIMGGDKDTKETALIKDLSKIFEEEKIYFNYLFENSSDHEGFRRNNIEAVTLSDYDLSRIHTLEDKAEYIDEDAIKRCFNVISQELIRNYYKYNPLVYYNKQVFAVSILGVFLFSYLYRKHEN</sequence>
<keyword evidence="1" id="KW-1133">Transmembrane helix</keyword>
<dbReference type="Pfam" id="PF04389">
    <property type="entry name" value="Peptidase_M28"/>
    <property type="match status" value="1"/>
</dbReference>
<dbReference type="PANTHER" id="PTHR12147:SF26">
    <property type="entry name" value="PEPTIDASE M28 DOMAIN-CONTAINING PROTEIN"/>
    <property type="match status" value="1"/>
</dbReference>
<dbReference type="InterPro" id="IPR045175">
    <property type="entry name" value="M28_fam"/>
</dbReference>
<proteinExistence type="predicted"/>
<dbReference type="InterPro" id="IPR007484">
    <property type="entry name" value="Peptidase_M28"/>
</dbReference>
<keyword evidence="2" id="KW-0732">Signal</keyword>
<dbReference type="PANTHER" id="PTHR12147">
    <property type="entry name" value="METALLOPEPTIDASE M28 FAMILY MEMBER"/>
    <property type="match status" value="1"/>
</dbReference>
<dbReference type="Gene3D" id="3.40.630.10">
    <property type="entry name" value="Zn peptidases"/>
    <property type="match status" value="1"/>
</dbReference>
<dbReference type="AlphaFoldDB" id="A0A0C1R4L7"/>
<organism evidence="4 5">
    <name type="scientific">Clostridium argentinense CDC 2741</name>
    <dbReference type="NCBI Taxonomy" id="1418104"/>
    <lineage>
        <taxon>Bacteria</taxon>
        <taxon>Bacillati</taxon>
        <taxon>Bacillota</taxon>
        <taxon>Clostridia</taxon>
        <taxon>Eubacteriales</taxon>
        <taxon>Clostridiaceae</taxon>
        <taxon>Clostridium</taxon>
    </lineage>
</organism>
<accession>A0A0C1R4L7</accession>
<gene>
    <name evidence="4" type="ORF">U732_2676</name>
</gene>
<dbReference type="OrthoDB" id="233977at2"/>
<dbReference type="GO" id="GO:0006508">
    <property type="term" value="P:proteolysis"/>
    <property type="evidence" value="ECO:0007669"/>
    <property type="project" value="InterPro"/>
</dbReference>
<comment type="caution">
    <text evidence="4">The sequence shown here is derived from an EMBL/GenBank/DDBJ whole genome shotgun (WGS) entry which is preliminary data.</text>
</comment>
<dbReference type="RefSeq" id="WP_039635269.1">
    <property type="nucleotide sequence ID" value="NZ_AYSO01000019.1"/>
</dbReference>
<keyword evidence="1" id="KW-0812">Transmembrane</keyword>
<dbReference type="Proteomes" id="UP000031366">
    <property type="component" value="Unassembled WGS sequence"/>
</dbReference>
<evidence type="ECO:0000313" key="5">
    <source>
        <dbReference type="Proteomes" id="UP000031366"/>
    </source>
</evidence>
<reference evidence="4 5" key="1">
    <citation type="journal article" date="2015" name="Infect. Genet. Evol.">
        <title>Genomic sequences of six botulinum neurotoxin-producing strains representing three clostridial species illustrate the mobility and diversity of botulinum neurotoxin genes.</title>
        <authorList>
            <person name="Smith T.J."/>
            <person name="Hill K.K."/>
            <person name="Xie G."/>
            <person name="Foley B.T."/>
            <person name="Williamson C.H."/>
            <person name="Foster J.T."/>
            <person name="Johnson S.L."/>
            <person name="Chertkov O."/>
            <person name="Teshima H."/>
            <person name="Gibbons H.S."/>
            <person name="Johnsky L.A."/>
            <person name="Karavis M.A."/>
            <person name="Smith L.A."/>
        </authorList>
    </citation>
    <scope>NUCLEOTIDE SEQUENCE [LARGE SCALE GENOMIC DNA]</scope>
    <source>
        <strain evidence="4 5">CDC 2741</strain>
    </source>
</reference>
<name>A0A0C1R4L7_9CLOT</name>
<dbReference type="EMBL" id="AYSO01000019">
    <property type="protein sequence ID" value="KIE45446.1"/>
    <property type="molecule type" value="Genomic_DNA"/>
</dbReference>
<feature type="transmembrane region" description="Helical" evidence="1">
    <location>
        <begin position="420"/>
        <end position="440"/>
    </location>
</feature>
<evidence type="ECO:0000313" key="4">
    <source>
        <dbReference type="EMBL" id="KIE45446.1"/>
    </source>
</evidence>
<dbReference type="STRING" id="29341.RSJ17_20865"/>
<evidence type="ECO:0000259" key="3">
    <source>
        <dbReference type="Pfam" id="PF04389"/>
    </source>
</evidence>
<keyword evidence="5" id="KW-1185">Reference proteome</keyword>
<feature type="chain" id="PRO_5038574769" evidence="2">
    <location>
        <begin position="26"/>
        <end position="445"/>
    </location>
</feature>
<evidence type="ECO:0000256" key="1">
    <source>
        <dbReference type="SAM" id="Phobius"/>
    </source>
</evidence>
<dbReference type="SUPFAM" id="SSF53187">
    <property type="entry name" value="Zn-dependent exopeptidases"/>
    <property type="match status" value="1"/>
</dbReference>
<feature type="domain" description="Peptidase M28" evidence="3">
    <location>
        <begin position="214"/>
        <end position="406"/>
    </location>
</feature>
<protein>
    <submittedName>
        <fullName evidence="4">Nicastrin family protein</fullName>
    </submittedName>
</protein>
<feature type="signal peptide" evidence="2">
    <location>
        <begin position="1"/>
        <end position="25"/>
    </location>
</feature>
<keyword evidence="1" id="KW-0472">Membrane</keyword>
<dbReference type="GO" id="GO:0008235">
    <property type="term" value="F:metalloexopeptidase activity"/>
    <property type="evidence" value="ECO:0007669"/>
    <property type="project" value="InterPro"/>
</dbReference>